<evidence type="ECO:0000256" key="5">
    <source>
        <dbReference type="SAM" id="Phobius"/>
    </source>
</evidence>
<evidence type="ECO:0000256" key="2">
    <source>
        <dbReference type="ARBA" id="ARBA00022670"/>
    </source>
</evidence>
<dbReference type="AlphaFoldDB" id="A0A397PHI2"/>
<dbReference type="CDD" id="cd07023">
    <property type="entry name" value="S49_Sppa_N_C"/>
    <property type="match status" value="1"/>
</dbReference>
<comment type="similarity">
    <text evidence="1">Belongs to the peptidase S49 family.</text>
</comment>
<dbReference type="OrthoDB" id="9764363at2"/>
<keyword evidence="4" id="KW-0720">Serine protease</keyword>
<gene>
    <name evidence="7" type="ORF">BXY53_2416</name>
</gene>
<keyword evidence="3" id="KW-0378">Hydrolase</keyword>
<keyword evidence="5" id="KW-1133">Transmembrane helix</keyword>
<dbReference type="GO" id="GO:0008236">
    <property type="term" value="F:serine-type peptidase activity"/>
    <property type="evidence" value="ECO:0007669"/>
    <property type="project" value="UniProtKB-KW"/>
</dbReference>
<keyword evidence="5" id="KW-0812">Transmembrane</keyword>
<dbReference type="InterPro" id="IPR047272">
    <property type="entry name" value="S49_SppA_C"/>
</dbReference>
<evidence type="ECO:0000313" key="8">
    <source>
        <dbReference type="Proteomes" id="UP000266273"/>
    </source>
</evidence>
<keyword evidence="5" id="KW-0472">Membrane</keyword>
<protein>
    <submittedName>
        <fullName evidence="7">Protease-4</fullName>
    </submittedName>
</protein>
<dbReference type="GO" id="GO:0006508">
    <property type="term" value="P:proteolysis"/>
    <property type="evidence" value="ECO:0007669"/>
    <property type="project" value="UniProtKB-KW"/>
</dbReference>
<name>A0A397PHI2_9HYPH</name>
<sequence>MTLDADAVVERRRLKRRITFWRIIAVVAIAVVAAVLFARERGGAVGEMFGLGGHIARVNVSGFISDDRKQQELLRKIAESSTAKAVIVRINSPGGSTAGGEALYTELRALSEKKPVVAVFATTATSAAYMAAIAADHIIARANSITGSVGVIVQWAEVSELLKSFGVDVNQIKSGDLKAVPNPFEPTTEEQREATRTVMEDSFQWFVNKVDERRDLSGSALADIRTGRIYTGAQARALGLVDQLGGEREARKWLSEEHDIPENTKIIDWKPEGTDRFSWVDVALAGLSRLVGMDLATSFEDGRTPGLKSIRLDGLVSVWQPEN</sequence>
<evidence type="ECO:0000256" key="1">
    <source>
        <dbReference type="ARBA" id="ARBA00008683"/>
    </source>
</evidence>
<dbReference type="SUPFAM" id="SSF52096">
    <property type="entry name" value="ClpP/crotonase"/>
    <property type="match status" value="1"/>
</dbReference>
<dbReference type="Proteomes" id="UP000266273">
    <property type="component" value="Unassembled WGS sequence"/>
</dbReference>
<reference evidence="7 8" key="1">
    <citation type="submission" date="2018-08" db="EMBL/GenBank/DDBJ databases">
        <title>Genomic Encyclopedia of Archaeal and Bacterial Type Strains, Phase II (KMG-II): from individual species to whole genera.</title>
        <authorList>
            <person name="Goeker M."/>
        </authorList>
    </citation>
    <scope>NUCLEOTIDE SEQUENCE [LARGE SCALE GENOMIC DNA]</scope>
    <source>
        <strain evidence="7 8">DSM 5002</strain>
    </source>
</reference>
<feature type="domain" description="Peptidase S49" evidence="6">
    <location>
        <begin position="109"/>
        <end position="259"/>
    </location>
</feature>
<organism evidence="7 8">
    <name type="scientific">Dichotomicrobium thermohalophilum</name>
    <dbReference type="NCBI Taxonomy" id="933063"/>
    <lineage>
        <taxon>Bacteria</taxon>
        <taxon>Pseudomonadati</taxon>
        <taxon>Pseudomonadota</taxon>
        <taxon>Alphaproteobacteria</taxon>
        <taxon>Hyphomicrobiales</taxon>
        <taxon>Hyphomicrobiaceae</taxon>
        <taxon>Dichotomicrobium</taxon>
    </lineage>
</organism>
<dbReference type="Pfam" id="PF01343">
    <property type="entry name" value="Peptidase_S49"/>
    <property type="match status" value="1"/>
</dbReference>
<dbReference type="Gene3D" id="6.20.330.10">
    <property type="match status" value="1"/>
</dbReference>
<accession>A0A397PHI2</accession>
<evidence type="ECO:0000256" key="3">
    <source>
        <dbReference type="ARBA" id="ARBA00022801"/>
    </source>
</evidence>
<evidence type="ECO:0000256" key="4">
    <source>
        <dbReference type="ARBA" id="ARBA00022825"/>
    </source>
</evidence>
<keyword evidence="8" id="KW-1185">Reference proteome</keyword>
<dbReference type="InterPro" id="IPR002142">
    <property type="entry name" value="Peptidase_S49"/>
</dbReference>
<dbReference type="InterPro" id="IPR004635">
    <property type="entry name" value="Pept_S49_SppA"/>
</dbReference>
<dbReference type="PANTHER" id="PTHR42987:SF6">
    <property type="entry name" value="PROTEINASE IV"/>
    <property type="match status" value="1"/>
</dbReference>
<dbReference type="RefSeq" id="WP_119062226.1">
    <property type="nucleotide sequence ID" value="NZ_QXDF01000003.1"/>
</dbReference>
<evidence type="ECO:0000259" key="6">
    <source>
        <dbReference type="Pfam" id="PF01343"/>
    </source>
</evidence>
<dbReference type="InterPro" id="IPR029045">
    <property type="entry name" value="ClpP/crotonase-like_dom_sf"/>
</dbReference>
<proteinExistence type="inferred from homology"/>
<dbReference type="PANTHER" id="PTHR42987">
    <property type="entry name" value="PEPTIDASE S49"/>
    <property type="match status" value="1"/>
</dbReference>
<comment type="caution">
    <text evidence="7">The sequence shown here is derived from an EMBL/GenBank/DDBJ whole genome shotgun (WGS) entry which is preliminary data.</text>
</comment>
<dbReference type="Gene3D" id="3.90.226.10">
    <property type="entry name" value="2-enoyl-CoA Hydratase, Chain A, domain 1"/>
    <property type="match status" value="1"/>
</dbReference>
<dbReference type="EMBL" id="QXDF01000003">
    <property type="protein sequence ID" value="RIA47339.1"/>
    <property type="molecule type" value="Genomic_DNA"/>
</dbReference>
<evidence type="ECO:0000313" key="7">
    <source>
        <dbReference type="EMBL" id="RIA47339.1"/>
    </source>
</evidence>
<dbReference type="NCBIfam" id="TIGR00706">
    <property type="entry name" value="SppA_dom"/>
    <property type="match status" value="1"/>
</dbReference>
<keyword evidence="2 7" id="KW-0645">Protease</keyword>
<feature type="transmembrane region" description="Helical" evidence="5">
    <location>
        <begin position="20"/>
        <end position="38"/>
    </location>
</feature>